<dbReference type="AlphaFoldDB" id="H0XYF3"/>
<sequence length="193" mass="21326">KMDNQDVAGKANQCFGVASPKSGKMNMNILHQEELIAQKKQDIEAKMEQKSSRKPSRNQVDSPQPPHSGEIANAHNSSCVSNKFANDGSFLQQFLKLQKVQNNTDVPPSSASAPPSTPTPSTGKRSLLFSRRTGLGLGSPLGQVKNYLHAKQLPVAHRPSVFQSPDEDEEEDYEQWLEINIPQTQRTRPCPHS</sequence>
<dbReference type="EMBL" id="AAQR03128744">
    <property type="status" value="NOT_ANNOTATED_CDS"/>
    <property type="molecule type" value="Genomic_DNA"/>
</dbReference>
<feature type="region of interest" description="Disordered" evidence="5">
    <location>
        <begin position="101"/>
        <end position="127"/>
    </location>
</feature>
<keyword evidence="2" id="KW-0507">mRNA processing</keyword>
<dbReference type="STRING" id="30611.ENSOGAP00000021146"/>
<dbReference type="GO" id="GO:0006397">
    <property type="term" value="P:mRNA processing"/>
    <property type="evidence" value="ECO:0007669"/>
    <property type="project" value="UniProtKB-KW"/>
</dbReference>
<dbReference type="PANTHER" id="PTHR23340:SF3">
    <property type="entry name" value="SURP AND G-PATCH DOMAIN-CONTAINING PROTEIN 1"/>
    <property type="match status" value="1"/>
</dbReference>
<comment type="subcellular location">
    <subcellularLocation>
        <location evidence="1">Nucleus</location>
    </subcellularLocation>
</comment>
<dbReference type="eggNOG" id="KOG0965">
    <property type="taxonomic scope" value="Eukaryota"/>
</dbReference>
<proteinExistence type="predicted"/>
<dbReference type="PANTHER" id="PTHR23340">
    <property type="entry name" value="ARGININE/SERINE RICH SPLICING FACTOR SF4/14"/>
    <property type="match status" value="1"/>
</dbReference>
<reference evidence="6" key="3">
    <citation type="submission" date="2025-09" db="UniProtKB">
        <authorList>
            <consortium name="Ensembl"/>
        </authorList>
    </citation>
    <scope>IDENTIFICATION</scope>
</reference>
<evidence type="ECO:0000313" key="7">
    <source>
        <dbReference type="Proteomes" id="UP000005225"/>
    </source>
</evidence>
<feature type="compositionally biased region" description="Low complexity" evidence="5">
    <location>
        <begin position="107"/>
        <end position="122"/>
    </location>
</feature>
<keyword evidence="3" id="KW-0508">mRNA splicing</keyword>
<organism evidence="6 7">
    <name type="scientific">Otolemur garnettii</name>
    <name type="common">Small-eared galago</name>
    <name type="synonym">Garnett's greater bushbaby</name>
    <dbReference type="NCBI Taxonomy" id="30611"/>
    <lineage>
        <taxon>Eukaryota</taxon>
        <taxon>Metazoa</taxon>
        <taxon>Chordata</taxon>
        <taxon>Craniata</taxon>
        <taxon>Vertebrata</taxon>
        <taxon>Euteleostomi</taxon>
        <taxon>Mammalia</taxon>
        <taxon>Eutheria</taxon>
        <taxon>Euarchontoglires</taxon>
        <taxon>Primates</taxon>
        <taxon>Strepsirrhini</taxon>
        <taxon>Lorisiformes</taxon>
        <taxon>Galagidae</taxon>
        <taxon>Otolemur</taxon>
    </lineage>
</organism>
<feature type="region of interest" description="Disordered" evidence="5">
    <location>
        <begin position="1"/>
        <end position="75"/>
    </location>
</feature>
<protein>
    <submittedName>
        <fullName evidence="6">Uncharacterized protein</fullName>
    </submittedName>
</protein>
<dbReference type="OMA" id="QWLEINI"/>
<dbReference type="GeneTree" id="ENSGT00410000025695"/>
<dbReference type="InterPro" id="IPR040169">
    <property type="entry name" value="SUGP1/2"/>
</dbReference>
<evidence type="ECO:0000256" key="2">
    <source>
        <dbReference type="ARBA" id="ARBA00022664"/>
    </source>
</evidence>
<dbReference type="GO" id="GO:0005654">
    <property type="term" value="C:nucleoplasm"/>
    <property type="evidence" value="ECO:0007669"/>
    <property type="project" value="TreeGrafter"/>
</dbReference>
<reference evidence="6" key="2">
    <citation type="submission" date="2025-08" db="UniProtKB">
        <authorList>
            <consortium name="Ensembl"/>
        </authorList>
    </citation>
    <scope>IDENTIFICATION</scope>
</reference>
<dbReference type="InParanoid" id="H0XYF3"/>
<name>H0XYF3_OTOGA</name>
<evidence type="ECO:0000256" key="3">
    <source>
        <dbReference type="ARBA" id="ARBA00023187"/>
    </source>
</evidence>
<reference evidence="7" key="1">
    <citation type="submission" date="2011-03" db="EMBL/GenBank/DDBJ databases">
        <title>Version 3 of the genome sequence of Otolemur garnettii (Bushbaby).</title>
        <authorList>
            <consortium name="The Broad Institute Genome Sequencing Platform"/>
            <person name="Di Palma F."/>
            <person name="Johnson J."/>
            <person name="Lander E.S."/>
            <person name="Lindblad-Toh K."/>
            <person name="Jaffe D.B."/>
            <person name="Gnerre S."/>
            <person name="MacCallum I."/>
            <person name="Przybylski D."/>
            <person name="Ribeiro F.J."/>
            <person name="Burton J.N."/>
            <person name="Walker B.J."/>
            <person name="Sharpe T."/>
            <person name="Hall G."/>
        </authorList>
    </citation>
    <scope>NUCLEOTIDE SEQUENCE [LARGE SCALE GENOMIC DNA]</scope>
</reference>
<evidence type="ECO:0000256" key="4">
    <source>
        <dbReference type="ARBA" id="ARBA00023242"/>
    </source>
</evidence>
<dbReference type="GO" id="GO:0003723">
    <property type="term" value="F:RNA binding"/>
    <property type="evidence" value="ECO:0007669"/>
    <property type="project" value="TreeGrafter"/>
</dbReference>
<keyword evidence="4" id="KW-0539">Nucleus</keyword>
<keyword evidence="7" id="KW-1185">Reference proteome</keyword>
<dbReference type="Ensembl" id="ENSOGAT00000028620.1">
    <property type="protein sequence ID" value="ENSOGAP00000021146.1"/>
    <property type="gene ID" value="ENSOGAG00000027569.1"/>
</dbReference>
<evidence type="ECO:0000313" key="6">
    <source>
        <dbReference type="Ensembl" id="ENSOGAP00000021146.1"/>
    </source>
</evidence>
<dbReference type="GO" id="GO:0008380">
    <property type="term" value="P:RNA splicing"/>
    <property type="evidence" value="ECO:0007669"/>
    <property type="project" value="UniProtKB-KW"/>
</dbReference>
<feature type="compositionally biased region" description="Basic and acidic residues" evidence="5">
    <location>
        <begin position="31"/>
        <end position="51"/>
    </location>
</feature>
<evidence type="ECO:0000256" key="5">
    <source>
        <dbReference type="SAM" id="MobiDB-lite"/>
    </source>
</evidence>
<dbReference type="Proteomes" id="UP000005225">
    <property type="component" value="Unassembled WGS sequence"/>
</dbReference>
<accession>H0XYF3</accession>
<evidence type="ECO:0000256" key="1">
    <source>
        <dbReference type="ARBA" id="ARBA00004123"/>
    </source>
</evidence>